<evidence type="ECO:0000313" key="3">
    <source>
        <dbReference type="Proteomes" id="UP000295215"/>
    </source>
</evidence>
<feature type="signal peptide" evidence="1">
    <location>
        <begin position="1"/>
        <end position="20"/>
    </location>
</feature>
<keyword evidence="3" id="KW-1185">Reference proteome</keyword>
<evidence type="ECO:0000313" key="2">
    <source>
        <dbReference type="EMBL" id="TDS55243.1"/>
    </source>
</evidence>
<organism evidence="2 3">
    <name type="scientific">Myroides indicus</name>
    <dbReference type="NCBI Taxonomy" id="1323422"/>
    <lineage>
        <taxon>Bacteria</taxon>
        <taxon>Pseudomonadati</taxon>
        <taxon>Bacteroidota</taxon>
        <taxon>Flavobacteriia</taxon>
        <taxon>Flavobacteriales</taxon>
        <taxon>Flavobacteriaceae</taxon>
        <taxon>Myroides</taxon>
    </lineage>
</organism>
<accession>A0A4R7ER46</accession>
<name>A0A4R7ER46_9FLAO</name>
<evidence type="ECO:0000256" key="1">
    <source>
        <dbReference type="SAM" id="SignalP"/>
    </source>
</evidence>
<gene>
    <name evidence="2" type="ORF">C8P70_12314</name>
</gene>
<dbReference type="Proteomes" id="UP000295215">
    <property type="component" value="Unassembled WGS sequence"/>
</dbReference>
<dbReference type="RefSeq" id="WP_133713205.1">
    <property type="nucleotide sequence ID" value="NZ_SOAG01000023.1"/>
</dbReference>
<dbReference type="AlphaFoldDB" id="A0A4R7ER46"/>
<feature type="chain" id="PRO_5020567695" evidence="1">
    <location>
        <begin position="21"/>
        <end position="133"/>
    </location>
</feature>
<proteinExistence type="predicted"/>
<sequence>MKKLFLLALLATGLSFSAYADNSQQKAHYIKDQIPVTPIEFEYKYHIKIYKMDLTPINPSPGDLYLEDNHGNAYLPSTIVLYENTGCYTEENLGRTLFILKEMYVLSDPNPQSVKVEVTKLGRCLGDFIPWNP</sequence>
<protein>
    <submittedName>
        <fullName evidence="2">Uncharacterized protein</fullName>
    </submittedName>
</protein>
<comment type="caution">
    <text evidence="2">The sequence shown here is derived from an EMBL/GenBank/DDBJ whole genome shotgun (WGS) entry which is preliminary data.</text>
</comment>
<reference evidence="2 3" key="1">
    <citation type="submission" date="2019-03" db="EMBL/GenBank/DDBJ databases">
        <title>Genomic Encyclopedia of Archaeal and Bacterial Type Strains, Phase II (KMG-II): from individual species to whole genera.</title>
        <authorList>
            <person name="Goeker M."/>
        </authorList>
    </citation>
    <scope>NUCLEOTIDE SEQUENCE [LARGE SCALE GENOMIC DNA]</scope>
    <source>
        <strain evidence="2 3">DSM 28213</strain>
    </source>
</reference>
<dbReference type="EMBL" id="SOAG01000023">
    <property type="protein sequence ID" value="TDS55243.1"/>
    <property type="molecule type" value="Genomic_DNA"/>
</dbReference>
<keyword evidence="1" id="KW-0732">Signal</keyword>